<organism evidence="1 2">
    <name type="scientific">Arctium lappa</name>
    <name type="common">Greater burdock</name>
    <name type="synonym">Lappa major</name>
    <dbReference type="NCBI Taxonomy" id="4217"/>
    <lineage>
        <taxon>Eukaryota</taxon>
        <taxon>Viridiplantae</taxon>
        <taxon>Streptophyta</taxon>
        <taxon>Embryophyta</taxon>
        <taxon>Tracheophyta</taxon>
        <taxon>Spermatophyta</taxon>
        <taxon>Magnoliopsida</taxon>
        <taxon>eudicotyledons</taxon>
        <taxon>Gunneridae</taxon>
        <taxon>Pentapetalae</taxon>
        <taxon>asterids</taxon>
        <taxon>campanulids</taxon>
        <taxon>Asterales</taxon>
        <taxon>Asteraceae</taxon>
        <taxon>Carduoideae</taxon>
        <taxon>Cardueae</taxon>
        <taxon>Arctiinae</taxon>
        <taxon>Arctium</taxon>
    </lineage>
</organism>
<reference evidence="2" key="1">
    <citation type="journal article" date="2022" name="Mol. Ecol. Resour.">
        <title>The genomes of chicory, endive, great burdock and yacon provide insights into Asteraceae palaeo-polyploidization history and plant inulin production.</title>
        <authorList>
            <person name="Fan W."/>
            <person name="Wang S."/>
            <person name="Wang H."/>
            <person name="Wang A."/>
            <person name="Jiang F."/>
            <person name="Liu H."/>
            <person name="Zhao H."/>
            <person name="Xu D."/>
            <person name="Zhang Y."/>
        </authorList>
    </citation>
    <scope>NUCLEOTIDE SEQUENCE [LARGE SCALE GENOMIC DNA]</scope>
    <source>
        <strain evidence="2">cv. Niubang</strain>
    </source>
</reference>
<evidence type="ECO:0000313" key="2">
    <source>
        <dbReference type="Proteomes" id="UP001055879"/>
    </source>
</evidence>
<accession>A0ACB8YHN6</accession>
<dbReference type="Proteomes" id="UP001055879">
    <property type="component" value="Linkage Group LG12"/>
</dbReference>
<evidence type="ECO:0000313" key="1">
    <source>
        <dbReference type="EMBL" id="KAI3684966.1"/>
    </source>
</evidence>
<sequence>MESYGMAQQPLYSSLEYPHASAAMVGNQGSCAFSGVDSGHVTEGNSPLGELNVYPLQFDRKSDVEPELMDSRNPFNGVNETQDGINSLFSNQDPWMLRHDSHFPPPRPYKFLTKKEVVGAKDAFVDNRLGHNRESPTGNMSPDDGAYPPSANLDMNFNAEHGHSNIGSAEELIKQELQEVAEGVAAFVLHSSTPSNPDSNRHGRSEHALESNQSVISFLTLGEEYRIVAPPPVTLTTTNPTVPVYHPSIAPAAADASYVGGLNSGNVVPPVANWLPRMPPPITSGIPLLPGYGYNINLPPRGYDHGLAPVVVGGGGNASDHTSDEGGDDSVVSGRKVKFLCSFGGKILPRPSDGVLRYLESNQSVISFLYRSMSTT</sequence>
<comment type="caution">
    <text evidence="1">The sequence shown here is derived from an EMBL/GenBank/DDBJ whole genome shotgun (WGS) entry which is preliminary data.</text>
</comment>
<gene>
    <name evidence="1" type="ORF">L6452_34196</name>
</gene>
<reference evidence="1 2" key="2">
    <citation type="journal article" date="2022" name="Mol. Ecol. Resour.">
        <title>The genomes of chicory, endive, great burdock and yacon provide insights into Asteraceae paleo-polyploidization history and plant inulin production.</title>
        <authorList>
            <person name="Fan W."/>
            <person name="Wang S."/>
            <person name="Wang H."/>
            <person name="Wang A."/>
            <person name="Jiang F."/>
            <person name="Liu H."/>
            <person name="Zhao H."/>
            <person name="Xu D."/>
            <person name="Zhang Y."/>
        </authorList>
    </citation>
    <scope>NUCLEOTIDE SEQUENCE [LARGE SCALE GENOMIC DNA]</scope>
    <source>
        <strain evidence="2">cv. Niubang</strain>
    </source>
</reference>
<keyword evidence="2" id="KW-1185">Reference proteome</keyword>
<dbReference type="EMBL" id="CM042058">
    <property type="protein sequence ID" value="KAI3684966.1"/>
    <property type="molecule type" value="Genomic_DNA"/>
</dbReference>
<proteinExistence type="predicted"/>
<name>A0ACB8YHN6_ARCLA</name>
<protein>
    <submittedName>
        <fullName evidence="1">Uncharacterized protein</fullName>
    </submittedName>
</protein>